<evidence type="ECO:0008006" key="2">
    <source>
        <dbReference type="Google" id="ProtNLM"/>
    </source>
</evidence>
<dbReference type="AlphaFoldDB" id="A0A0B6Z423"/>
<protein>
    <recommendedName>
        <fullName evidence="2">Aminoglycoside phosphotransferase domain-containing protein</fullName>
    </recommendedName>
</protein>
<feature type="non-terminal residue" evidence="1">
    <location>
        <position position="165"/>
    </location>
</feature>
<dbReference type="Gene3D" id="3.30.200.20">
    <property type="entry name" value="Phosphorylase Kinase, domain 1"/>
    <property type="match status" value="1"/>
</dbReference>
<proteinExistence type="predicted"/>
<dbReference type="SUPFAM" id="SSF56112">
    <property type="entry name" value="Protein kinase-like (PK-like)"/>
    <property type="match status" value="1"/>
</dbReference>
<dbReference type="EMBL" id="HACG01015791">
    <property type="protein sequence ID" value="CEK62656.1"/>
    <property type="molecule type" value="Transcribed_RNA"/>
</dbReference>
<sequence length="165" mass="19032">MDDKTVAIIKRLVHQHRQHDYIVRLAIDVPLSVDHIHGGHLNHVGRVKSADGKKSCIVKVYMNYVKFLGPEMPIETERCEREYLASHYFRSIVPDCCPLSYFYDDVHNIGFLEDFPEHQEWGQTLCTHCDVDSGAKLADILVALHGSSYRGKLRQTEFDMLSKKF</sequence>
<name>A0A0B6Z423_9EUPU</name>
<reference evidence="1" key="1">
    <citation type="submission" date="2014-12" db="EMBL/GenBank/DDBJ databases">
        <title>Insight into the proteome of Arion vulgaris.</title>
        <authorList>
            <person name="Aradska J."/>
            <person name="Bulat T."/>
            <person name="Smidak R."/>
            <person name="Sarate P."/>
            <person name="Gangsoo J."/>
            <person name="Sialana F."/>
            <person name="Bilban M."/>
            <person name="Lubec G."/>
        </authorList>
    </citation>
    <scope>NUCLEOTIDE SEQUENCE</scope>
    <source>
        <tissue evidence="1">Skin</tissue>
    </source>
</reference>
<accession>A0A0B6Z423</accession>
<evidence type="ECO:0000313" key="1">
    <source>
        <dbReference type="EMBL" id="CEK62656.1"/>
    </source>
</evidence>
<dbReference type="InterPro" id="IPR011009">
    <property type="entry name" value="Kinase-like_dom_sf"/>
</dbReference>
<gene>
    <name evidence="1" type="primary">ORF45787</name>
</gene>
<organism evidence="1">
    <name type="scientific">Arion vulgaris</name>
    <dbReference type="NCBI Taxonomy" id="1028688"/>
    <lineage>
        <taxon>Eukaryota</taxon>
        <taxon>Metazoa</taxon>
        <taxon>Spiralia</taxon>
        <taxon>Lophotrochozoa</taxon>
        <taxon>Mollusca</taxon>
        <taxon>Gastropoda</taxon>
        <taxon>Heterobranchia</taxon>
        <taxon>Euthyneura</taxon>
        <taxon>Panpulmonata</taxon>
        <taxon>Eupulmonata</taxon>
        <taxon>Stylommatophora</taxon>
        <taxon>Helicina</taxon>
        <taxon>Arionoidea</taxon>
        <taxon>Arionidae</taxon>
        <taxon>Arion</taxon>
    </lineage>
</organism>